<organism evidence="2 3">
    <name type="scientific">Gigaspora margarita</name>
    <dbReference type="NCBI Taxonomy" id="4874"/>
    <lineage>
        <taxon>Eukaryota</taxon>
        <taxon>Fungi</taxon>
        <taxon>Fungi incertae sedis</taxon>
        <taxon>Mucoromycota</taxon>
        <taxon>Glomeromycotina</taxon>
        <taxon>Glomeromycetes</taxon>
        <taxon>Diversisporales</taxon>
        <taxon>Gigasporaceae</taxon>
        <taxon>Gigaspora</taxon>
    </lineage>
</organism>
<proteinExistence type="predicted"/>
<evidence type="ECO:0000313" key="2">
    <source>
        <dbReference type="EMBL" id="CAG8855419.1"/>
    </source>
</evidence>
<gene>
    <name evidence="2" type="ORF">GMARGA_LOCUS44240</name>
</gene>
<protein>
    <submittedName>
        <fullName evidence="2">13150_t:CDS:1</fullName>
    </submittedName>
</protein>
<keyword evidence="3" id="KW-1185">Reference proteome</keyword>
<sequence>ETKLLETKLSETQAQKTNLIKSKQKEIADKVAELRQSKEKMEQLYKEQLVTKDKEKEEIISNFLKIKEGHKTYKDNEKKHERLIEMLQQEVEKKAADEKELLEETKELLKLNDKITEERNNLEIEKDQLTQELTSKNN</sequence>
<name>A0ABN7XNA8_GIGMA</name>
<dbReference type="Proteomes" id="UP000789901">
    <property type="component" value="Unassembled WGS sequence"/>
</dbReference>
<feature type="coiled-coil region" evidence="1">
    <location>
        <begin position="20"/>
        <end position="132"/>
    </location>
</feature>
<keyword evidence="1" id="KW-0175">Coiled coil</keyword>
<comment type="caution">
    <text evidence="2">The sequence shown here is derived from an EMBL/GenBank/DDBJ whole genome shotgun (WGS) entry which is preliminary data.</text>
</comment>
<dbReference type="EMBL" id="CAJVQB010149138">
    <property type="protein sequence ID" value="CAG8855419.1"/>
    <property type="molecule type" value="Genomic_DNA"/>
</dbReference>
<reference evidence="2 3" key="1">
    <citation type="submission" date="2021-06" db="EMBL/GenBank/DDBJ databases">
        <authorList>
            <person name="Kallberg Y."/>
            <person name="Tangrot J."/>
            <person name="Rosling A."/>
        </authorList>
    </citation>
    <scope>NUCLEOTIDE SEQUENCE [LARGE SCALE GENOMIC DNA]</scope>
    <source>
        <strain evidence="2 3">120-4 pot B 10/14</strain>
    </source>
</reference>
<evidence type="ECO:0000313" key="3">
    <source>
        <dbReference type="Proteomes" id="UP000789901"/>
    </source>
</evidence>
<evidence type="ECO:0000256" key="1">
    <source>
        <dbReference type="SAM" id="Coils"/>
    </source>
</evidence>
<feature type="non-terminal residue" evidence="2">
    <location>
        <position position="1"/>
    </location>
</feature>
<accession>A0ABN7XNA8</accession>